<evidence type="ECO:0000313" key="2">
    <source>
        <dbReference type="EMBL" id="MBK1827439.1"/>
    </source>
</evidence>
<dbReference type="AlphaFoldDB" id="A0A934RDW7"/>
<name>A0A934RDW7_9BACT</name>
<reference evidence="2" key="1">
    <citation type="submission" date="2021-01" db="EMBL/GenBank/DDBJ databases">
        <title>Modified the classification status of verrucomicrobia.</title>
        <authorList>
            <person name="Feng X."/>
        </authorList>
    </citation>
    <scope>NUCLEOTIDE SEQUENCE</scope>
    <source>
        <strain evidence="2">KCTC 22201</strain>
    </source>
</reference>
<proteinExistence type="predicted"/>
<dbReference type="CDD" id="cd02969">
    <property type="entry name" value="PRX_like1"/>
    <property type="match status" value="1"/>
</dbReference>
<dbReference type="InterPro" id="IPR013766">
    <property type="entry name" value="Thioredoxin_domain"/>
</dbReference>
<dbReference type="GO" id="GO:0016491">
    <property type="term" value="F:oxidoreductase activity"/>
    <property type="evidence" value="ECO:0007669"/>
    <property type="project" value="InterPro"/>
</dbReference>
<dbReference type="GO" id="GO:0016209">
    <property type="term" value="F:antioxidant activity"/>
    <property type="evidence" value="ECO:0007669"/>
    <property type="project" value="InterPro"/>
</dbReference>
<dbReference type="Pfam" id="PF00578">
    <property type="entry name" value="AhpC-TSA"/>
    <property type="match status" value="1"/>
</dbReference>
<dbReference type="PANTHER" id="PTHR43640:SF1">
    <property type="entry name" value="THIOREDOXIN-DEPENDENT PEROXIREDOXIN"/>
    <property type="match status" value="1"/>
</dbReference>
<evidence type="ECO:0000313" key="3">
    <source>
        <dbReference type="Proteomes" id="UP000658278"/>
    </source>
</evidence>
<comment type="caution">
    <text evidence="2">The sequence shown here is derived from an EMBL/GenBank/DDBJ whole genome shotgun (WGS) entry which is preliminary data.</text>
</comment>
<dbReference type="SUPFAM" id="SSF52833">
    <property type="entry name" value="Thioredoxin-like"/>
    <property type="match status" value="1"/>
</dbReference>
<organism evidence="2 3">
    <name type="scientific">Haloferula rosea</name>
    <dbReference type="NCBI Taxonomy" id="490093"/>
    <lineage>
        <taxon>Bacteria</taxon>
        <taxon>Pseudomonadati</taxon>
        <taxon>Verrucomicrobiota</taxon>
        <taxon>Verrucomicrobiia</taxon>
        <taxon>Verrucomicrobiales</taxon>
        <taxon>Verrucomicrobiaceae</taxon>
        <taxon>Haloferula</taxon>
    </lineage>
</organism>
<dbReference type="Gene3D" id="3.40.30.10">
    <property type="entry name" value="Glutaredoxin"/>
    <property type="match status" value="1"/>
</dbReference>
<accession>A0A934RDW7</accession>
<protein>
    <submittedName>
        <fullName evidence="2">Thioredoxin family protein</fullName>
    </submittedName>
</protein>
<feature type="domain" description="Thioredoxin" evidence="1">
    <location>
        <begin position="10"/>
        <end position="165"/>
    </location>
</feature>
<dbReference type="PANTHER" id="PTHR43640">
    <property type="entry name" value="OS07G0260300 PROTEIN"/>
    <property type="match status" value="1"/>
</dbReference>
<keyword evidence="3" id="KW-1185">Reference proteome</keyword>
<gene>
    <name evidence="2" type="ORF">JIN81_10420</name>
</gene>
<sequence length="193" mass="20886">MAETLSTFTLKAADKAPDFVLPDPSGTKHSLQDLTGSNGTLIVFVCNHCPFVVMLAEELGRFAKRCKEAGIEVVAISSNDIEKYPQDGPEKMAEFAAKSGWDFPYLFDETQEVAKAYGAACTPDFFLFGADRGLFYAGQFDDARPKNGVTPNGADLQLAIDEMLAGEAAPSRQLPSSGCNIKWIEGNEPPYFG</sequence>
<dbReference type="PROSITE" id="PS51352">
    <property type="entry name" value="THIOREDOXIN_2"/>
    <property type="match status" value="1"/>
</dbReference>
<dbReference type="InterPro" id="IPR036249">
    <property type="entry name" value="Thioredoxin-like_sf"/>
</dbReference>
<dbReference type="InterPro" id="IPR000866">
    <property type="entry name" value="AhpC/TSA"/>
</dbReference>
<dbReference type="Proteomes" id="UP000658278">
    <property type="component" value="Unassembled WGS sequence"/>
</dbReference>
<dbReference type="RefSeq" id="WP_200278889.1">
    <property type="nucleotide sequence ID" value="NZ_JAENII010000007.1"/>
</dbReference>
<dbReference type="EMBL" id="JAENII010000007">
    <property type="protein sequence ID" value="MBK1827439.1"/>
    <property type="molecule type" value="Genomic_DNA"/>
</dbReference>
<evidence type="ECO:0000259" key="1">
    <source>
        <dbReference type="PROSITE" id="PS51352"/>
    </source>
</evidence>
<dbReference type="InterPro" id="IPR047262">
    <property type="entry name" value="PRX-like1"/>
</dbReference>